<dbReference type="InterPro" id="IPR043129">
    <property type="entry name" value="ATPase_NBD"/>
</dbReference>
<evidence type="ECO:0000256" key="3">
    <source>
        <dbReference type="ARBA" id="ARBA00022840"/>
    </source>
</evidence>
<evidence type="ECO:0000313" key="4">
    <source>
        <dbReference type="EMBL" id="MCI40193.1"/>
    </source>
</evidence>
<dbReference type="GO" id="GO:0140662">
    <property type="term" value="F:ATP-dependent protein folding chaperone"/>
    <property type="evidence" value="ECO:0007669"/>
    <property type="project" value="InterPro"/>
</dbReference>
<feature type="non-terminal residue" evidence="4">
    <location>
        <position position="1"/>
    </location>
</feature>
<dbReference type="FunFam" id="3.30.420.40:FF:000545">
    <property type="entry name" value="Endoplasmic reticulum chaperone BiP"/>
    <property type="match status" value="1"/>
</dbReference>
<organism evidence="4 5">
    <name type="scientific">Trifolium medium</name>
    <dbReference type="NCBI Taxonomy" id="97028"/>
    <lineage>
        <taxon>Eukaryota</taxon>
        <taxon>Viridiplantae</taxon>
        <taxon>Streptophyta</taxon>
        <taxon>Embryophyta</taxon>
        <taxon>Tracheophyta</taxon>
        <taxon>Spermatophyta</taxon>
        <taxon>Magnoliopsida</taxon>
        <taxon>eudicotyledons</taxon>
        <taxon>Gunneridae</taxon>
        <taxon>Pentapetalae</taxon>
        <taxon>rosids</taxon>
        <taxon>fabids</taxon>
        <taxon>Fabales</taxon>
        <taxon>Fabaceae</taxon>
        <taxon>Papilionoideae</taxon>
        <taxon>50 kb inversion clade</taxon>
        <taxon>NPAAA clade</taxon>
        <taxon>Hologalegina</taxon>
        <taxon>IRL clade</taxon>
        <taxon>Trifolieae</taxon>
        <taxon>Trifolium</taxon>
    </lineage>
</organism>
<dbReference type="InterPro" id="IPR013126">
    <property type="entry name" value="Hsp_70_fam"/>
</dbReference>
<reference evidence="4 5" key="1">
    <citation type="journal article" date="2018" name="Front. Plant Sci.">
        <title>Red Clover (Trifolium pratense) and Zigzag Clover (T. medium) - A Picture of Genomic Similarities and Differences.</title>
        <authorList>
            <person name="Dluhosova J."/>
            <person name="Istvanek J."/>
            <person name="Nedelnik J."/>
            <person name="Repkova J."/>
        </authorList>
    </citation>
    <scope>NUCLEOTIDE SEQUENCE [LARGE SCALE GENOMIC DNA]</scope>
    <source>
        <strain evidence="5">cv. 10/8</strain>
        <tissue evidence="4">Leaf</tissue>
    </source>
</reference>
<feature type="non-terminal residue" evidence="4">
    <location>
        <position position="120"/>
    </location>
</feature>
<accession>A0A392RUA7</accession>
<keyword evidence="3" id="KW-0067">ATP-binding</keyword>
<dbReference type="EMBL" id="LXQA010277077">
    <property type="protein sequence ID" value="MCI40193.1"/>
    <property type="molecule type" value="Genomic_DNA"/>
</dbReference>
<protein>
    <submittedName>
        <fullName evidence="4">Heat-shock protein</fullName>
    </submittedName>
</protein>
<comment type="caution">
    <text evidence="4">The sequence shown here is derived from an EMBL/GenBank/DDBJ whole genome shotgun (WGS) entry which is preliminary data.</text>
</comment>
<name>A0A392RUA7_9FABA</name>
<evidence type="ECO:0000256" key="1">
    <source>
        <dbReference type="ARBA" id="ARBA00007381"/>
    </source>
</evidence>
<dbReference type="Gene3D" id="3.30.420.40">
    <property type="match status" value="1"/>
</dbReference>
<dbReference type="SUPFAM" id="SSF53067">
    <property type="entry name" value="Actin-like ATPase domain"/>
    <property type="match status" value="1"/>
</dbReference>
<keyword evidence="5" id="KW-1185">Reference proteome</keyword>
<dbReference type="Pfam" id="PF00012">
    <property type="entry name" value="HSP70"/>
    <property type="match status" value="1"/>
</dbReference>
<dbReference type="GO" id="GO:0005524">
    <property type="term" value="F:ATP binding"/>
    <property type="evidence" value="ECO:0007669"/>
    <property type="project" value="UniProtKB-KW"/>
</dbReference>
<comment type="similarity">
    <text evidence="1">Belongs to the heat shock protein 70 family.</text>
</comment>
<dbReference type="Proteomes" id="UP000265520">
    <property type="component" value="Unassembled WGS sequence"/>
</dbReference>
<sequence>GRRFSDASVQSDMKLWPFKIISGPAEKPMIGVNYKGEDKQFAAEEISSMVLMKMREIAEAYLGSAIKNAVVTVPAYFNDSQRQATKDAGVIAGLNVMRIINEPTAAAIAYGLDKKATSVG</sequence>
<dbReference type="PANTHER" id="PTHR19375">
    <property type="entry name" value="HEAT SHOCK PROTEIN 70KDA"/>
    <property type="match status" value="1"/>
</dbReference>
<evidence type="ECO:0000313" key="5">
    <source>
        <dbReference type="Proteomes" id="UP000265520"/>
    </source>
</evidence>
<evidence type="ECO:0000256" key="2">
    <source>
        <dbReference type="ARBA" id="ARBA00022741"/>
    </source>
</evidence>
<dbReference type="AlphaFoldDB" id="A0A392RUA7"/>
<keyword evidence="2" id="KW-0547">Nucleotide-binding</keyword>
<proteinExistence type="inferred from homology"/>